<dbReference type="SUPFAM" id="SSF82607">
    <property type="entry name" value="YbaB-like"/>
    <property type="match status" value="1"/>
</dbReference>
<gene>
    <name evidence="2" type="ORF">C1I93_09325</name>
</gene>
<evidence type="ECO:0000256" key="1">
    <source>
        <dbReference type="SAM" id="MobiDB-lite"/>
    </source>
</evidence>
<dbReference type="RefSeq" id="WP_111242837.1">
    <property type="nucleotide sequence ID" value="NZ_AP023358.1"/>
</dbReference>
<dbReference type="InterPro" id="IPR036894">
    <property type="entry name" value="YbaB-like_sf"/>
</dbReference>
<dbReference type="Gene3D" id="3.30.1310.10">
    <property type="entry name" value="Nucleoid-associated protein YbaB-like domain"/>
    <property type="match status" value="1"/>
</dbReference>
<dbReference type="EMBL" id="POTX01000043">
    <property type="protein sequence ID" value="PZF98282.1"/>
    <property type="molecule type" value="Genomic_DNA"/>
</dbReference>
<feature type="compositionally biased region" description="Basic and acidic residues" evidence="1">
    <location>
        <begin position="95"/>
        <end position="105"/>
    </location>
</feature>
<proteinExistence type="predicted"/>
<dbReference type="AlphaFoldDB" id="A0A2W2CI80"/>
<sequence>MWADEAALDAAARRVDTWEASIVDRAQRAKSLANRLSALTGTAQSPDRMIEVTVDAAGRLVDLRLDERTRQHPAAQTARQIVATTEAAQADLRRQVTEATRHTLGDDPAGQAIIDSHRPRREGSGAAR</sequence>
<keyword evidence="3" id="KW-1185">Reference proteome</keyword>
<dbReference type="GO" id="GO:0003677">
    <property type="term" value="F:DNA binding"/>
    <property type="evidence" value="ECO:0007669"/>
    <property type="project" value="InterPro"/>
</dbReference>
<evidence type="ECO:0000313" key="2">
    <source>
        <dbReference type="EMBL" id="PZF98282.1"/>
    </source>
</evidence>
<organism evidence="2 3">
    <name type="scientific">Micromonospora endophytica</name>
    <dbReference type="NCBI Taxonomy" id="515350"/>
    <lineage>
        <taxon>Bacteria</taxon>
        <taxon>Bacillati</taxon>
        <taxon>Actinomycetota</taxon>
        <taxon>Actinomycetes</taxon>
        <taxon>Micromonosporales</taxon>
        <taxon>Micromonosporaceae</taxon>
        <taxon>Micromonospora</taxon>
    </lineage>
</organism>
<feature type="compositionally biased region" description="Basic and acidic residues" evidence="1">
    <location>
        <begin position="115"/>
        <end position="128"/>
    </location>
</feature>
<dbReference type="Proteomes" id="UP000248627">
    <property type="component" value="Unassembled WGS sequence"/>
</dbReference>
<dbReference type="Pfam" id="PF02575">
    <property type="entry name" value="YbaB_DNA_bd"/>
    <property type="match status" value="1"/>
</dbReference>
<comment type="caution">
    <text evidence="2">The sequence shown here is derived from an EMBL/GenBank/DDBJ whole genome shotgun (WGS) entry which is preliminary data.</text>
</comment>
<feature type="region of interest" description="Disordered" evidence="1">
    <location>
        <begin position="95"/>
        <end position="128"/>
    </location>
</feature>
<reference evidence="2 3" key="1">
    <citation type="submission" date="2018-01" db="EMBL/GenBank/DDBJ databases">
        <title>Draft genome sequence of Jishengella endophytica.</title>
        <authorList>
            <person name="Sahin N."/>
            <person name="Ay H."/>
            <person name="Saygin H."/>
        </authorList>
    </citation>
    <scope>NUCLEOTIDE SEQUENCE [LARGE SCALE GENOMIC DNA]</scope>
    <source>
        <strain evidence="2 3">DSM 45430</strain>
    </source>
</reference>
<dbReference type="OrthoDB" id="3695809at2"/>
<evidence type="ECO:0000313" key="3">
    <source>
        <dbReference type="Proteomes" id="UP000248627"/>
    </source>
</evidence>
<name>A0A2W2CI80_9ACTN</name>
<accession>A0A2W2CI80</accession>
<dbReference type="InterPro" id="IPR004401">
    <property type="entry name" value="YbaB/EbfC"/>
</dbReference>
<protein>
    <submittedName>
        <fullName evidence="2">Uncharacterized protein</fullName>
    </submittedName>
</protein>